<dbReference type="Gene3D" id="2.60.40.10">
    <property type="entry name" value="Immunoglobulins"/>
    <property type="match status" value="1"/>
</dbReference>
<feature type="domain" description="Fibronectin type-III" evidence="1">
    <location>
        <begin position="424"/>
        <end position="517"/>
    </location>
</feature>
<dbReference type="EMBL" id="CAADEZ010000091">
    <property type="protein sequence ID" value="VFJ51130.1"/>
    <property type="molecule type" value="Genomic_DNA"/>
</dbReference>
<dbReference type="SMART" id="SM00060">
    <property type="entry name" value="FN3"/>
    <property type="match status" value="1"/>
</dbReference>
<evidence type="ECO:0000313" key="2">
    <source>
        <dbReference type="EMBL" id="VFJ51130.1"/>
    </source>
</evidence>
<dbReference type="InterPro" id="IPR036116">
    <property type="entry name" value="FN3_sf"/>
</dbReference>
<protein>
    <submittedName>
        <fullName evidence="2">Fibronectin type III domain-containing protein</fullName>
    </submittedName>
</protein>
<dbReference type="Pfam" id="PF00041">
    <property type="entry name" value="fn3"/>
    <property type="match status" value="1"/>
</dbReference>
<dbReference type="InterPro" id="IPR013783">
    <property type="entry name" value="Ig-like_fold"/>
</dbReference>
<gene>
    <name evidence="2" type="ORF">BECKFM1743A_GA0114220_100915</name>
    <name evidence="3" type="ORF">BECKFM1743B_GA0114221_100844</name>
</gene>
<sequence>MKPYKRIGIAGIFISLTLSGCSMFTPPNQKPLITDYQRKGALSSTREFGTSSLTASRRMILFKLANDPNLRVCAEPPPTVGEELNKAFQAAVKASLEKDATSKKGALSGNVLSSLSTNLKQFEKPKGIQYEQDMLYSLCQLHINYALTDREVRELYENIASRSERILLAEIEHTKVEPLATARHVLNRTRRIKDGGSLELKILNKEILSAYSSLHVETRKRDGDQAPDEIEWKPLRSNPTLSKGYVIKINNVSSGNLDVDRSKDATLLEAALRVEPKPGAPKIDYLATGHFVFYKNNGDQASAELPDSQTPLTDKETTIPLIITFPEYWDTAFPEFSLETVVLKGEFQWNSEKVPGTLFYFGNKEGRKHQWNLSVDTESDRERIKKARDAGDVNLYLSFQGLLPNRDLPTFPAPATTLSQLDATPVPVTVFRVSEEKQTSIKLEWSPVPDDPKTGYVIEYKESTDGGTPKTKTITDPNLSEVEIDGLTAGKTYNFTMVTLNKTKKSSPAKTSGTTTQ</sequence>
<dbReference type="CDD" id="cd00063">
    <property type="entry name" value="FN3"/>
    <property type="match status" value="1"/>
</dbReference>
<name>A0A450SEN8_9GAMM</name>
<accession>A0A450SEN8</accession>
<dbReference type="InterPro" id="IPR003961">
    <property type="entry name" value="FN3_dom"/>
</dbReference>
<dbReference type="SUPFAM" id="SSF49265">
    <property type="entry name" value="Fibronectin type III"/>
    <property type="match status" value="1"/>
</dbReference>
<reference evidence="2" key="1">
    <citation type="submission" date="2019-02" db="EMBL/GenBank/DDBJ databases">
        <authorList>
            <person name="Gruber-Vodicka R. H."/>
            <person name="Seah K. B. B."/>
        </authorList>
    </citation>
    <scope>NUCLEOTIDE SEQUENCE</scope>
    <source>
        <strain evidence="2">BECK_BZ163</strain>
        <strain evidence="3">BECK_BZ164</strain>
    </source>
</reference>
<dbReference type="EMBL" id="CAADFL010000084">
    <property type="protein sequence ID" value="VFK08869.1"/>
    <property type="molecule type" value="Genomic_DNA"/>
</dbReference>
<dbReference type="AlphaFoldDB" id="A0A450SEN8"/>
<proteinExistence type="predicted"/>
<dbReference type="PROSITE" id="PS50853">
    <property type="entry name" value="FN3"/>
    <property type="match status" value="1"/>
</dbReference>
<evidence type="ECO:0000313" key="3">
    <source>
        <dbReference type="EMBL" id="VFK08869.1"/>
    </source>
</evidence>
<dbReference type="PROSITE" id="PS51257">
    <property type="entry name" value="PROKAR_LIPOPROTEIN"/>
    <property type="match status" value="1"/>
</dbReference>
<organism evidence="2">
    <name type="scientific">Candidatus Kentrum sp. FM</name>
    <dbReference type="NCBI Taxonomy" id="2126340"/>
    <lineage>
        <taxon>Bacteria</taxon>
        <taxon>Pseudomonadati</taxon>
        <taxon>Pseudomonadota</taxon>
        <taxon>Gammaproteobacteria</taxon>
        <taxon>Candidatus Kentrum</taxon>
    </lineage>
</organism>
<evidence type="ECO:0000259" key="1">
    <source>
        <dbReference type="PROSITE" id="PS50853"/>
    </source>
</evidence>